<comment type="subcellular location">
    <subcellularLocation>
        <location evidence="1">Cell inner membrane</location>
        <topology evidence="1">Multi-pass membrane protein</topology>
    </subcellularLocation>
</comment>
<sequence>MLLNESLKTELKTVHFIASVSLYKKYCGSLIGMGWSLLNPLVQLIVYFFAFGLIIKVPIDNYFVYLAAGLLPWTFISSSLINSATSITSRKGTCQNTAMPHWIFVLSDISCELFATLIAMSLLLAVAIVTSDNALMIVALIVPVLLPVVIFTYGAGVVMAYLGVLYRDLPHLLNLFFSVMFWLTPIVYHWTMVPKSIEVIVKYNPFAMLFGSVQVLLHGGAAPTLDLMIATYVIALTAAAAGITMARRIGNKLIYAL</sequence>
<keyword evidence="3" id="KW-0813">Transport</keyword>
<dbReference type="GO" id="GO:0015920">
    <property type="term" value="P:lipopolysaccharide transport"/>
    <property type="evidence" value="ECO:0007669"/>
    <property type="project" value="TreeGrafter"/>
</dbReference>
<evidence type="ECO:0000256" key="5">
    <source>
        <dbReference type="SAM" id="Phobius"/>
    </source>
</evidence>
<evidence type="ECO:0000256" key="4">
    <source>
        <dbReference type="ARBA" id="ARBA00022519"/>
    </source>
</evidence>
<proteinExistence type="inferred from homology"/>
<keyword evidence="5" id="KW-1133">Transmembrane helix</keyword>
<feature type="transmembrane region" description="Helical" evidence="5">
    <location>
        <begin position="203"/>
        <end position="221"/>
    </location>
</feature>
<organism evidence="7 8">
    <name type="scientific">Skermanella aerolata</name>
    <dbReference type="NCBI Taxonomy" id="393310"/>
    <lineage>
        <taxon>Bacteria</taxon>
        <taxon>Pseudomonadati</taxon>
        <taxon>Pseudomonadota</taxon>
        <taxon>Alphaproteobacteria</taxon>
        <taxon>Rhodospirillales</taxon>
        <taxon>Azospirillaceae</taxon>
        <taxon>Skermanella</taxon>
    </lineage>
</organism>
<gene>
    <name evidence="7" type="ORF">SAE02_15690</name>
</gene>
<dbReference type="PANTHER" id="PTHR30413:SF8">
    <property type="entry name" value="TRANSPORT PERMEASE PROTEIN"/>
    <property type="match status" value="1"/>
</dbReference>
<keyword evidence="4" id="KW-0997">Cell inner membrane</keyword>
<evidence type="ECO:0000256" key="1">
    <source>
        <dbReference type="ARBA" id="ARBA00004429"/>
    </source>
</evidence>
<dbReference type="PANTHER" id="PTHR30413">
    <property type="entry name" value="INNER MEMBRANE TRANSPORT PERMEASE"/>
    <property type="match status" value="1"/>
</dbReference>
<feature type="transmembrane region" description="Helical" evidence="5">
    <location>
        <begin position="227"/>
        <end position="246"/>
    </location>
</feature>
<accession>A0A512DLR5</accession>
<dbReference type="AlphaFoldDB" id="A0A512DLR5"/>
<name>A0A512DLR5_9PROT</name>
<comment type="caution">
    <text evidence="7">The sequence shown here is derived from an EMBL/GenBank/DDBJ whole genome shotgun (WGS) entry which is preliminary data.</text>
</comment>
<evidence type="ECO:0000313" key="7">
    <source>
        <dbReference type="EMBL" id="GEO37421.1"/>
    </source>
</evidence>
<comment type="similarity">
    <text evidence="2">Belongs to the ABC-2 integral membrane protein family.</text>
</comment>
<dbReference type="GO" id="GO:0005886">
    <property type="term" value="C:plasma membrane"/>
    <property type="evidence" value="ECO:0007669"/>
    <property type="project" value="UniProtKB-SubCell"/>
</dbReference>
<keyword evidence="5" id="KW-0472">Membrane</keyword>
<feature type="transmembrane region" description="Helical" evidence="5">
    <location>
        <begin position="101"/>
        <end position="128"/>
    </location>
</feature>
<evidence type="ECO:0000256" key="2">
    <source>
        <dbReference type="ARBA" id="ARBA00007783"/>
    </source>
</evidence>
<dbReference type="RefSeq" id="WP_044427107.1">
    <property type="nucleotide sequence ID" value="NZ_BJYZ01000006.1"/>
</dbReference>
<dbReference type="InterPro" id="IPR047817">
    <property type="entry name" value="ABC2_TM_bact-type"/>
</dbReference>
<reference evidence="7 8" key="1">
    <citation type="submission" date="2019-07" db="EMBL/GenBank/DDBJ databases">
        <title>Whole genome shotgun sequence of Skermanella aerolata NBRC 106429.</title>
        <authorList>
            <person name="Hosoyama A."/>
            <person name="Uohara A."/>
            <person name="Ohji S."/>
            <person name="Ichikawa N."/>
        </authorList>
    </citation>
    <scope>NUCLEOTIDE SEQUENCE [LARGE SCALE GENOMIC DNA]</scope>
    <source>
        <strain evidence="7 8">NBRC 106429</strain>
    </source>
</reference>
<protein>
    <submittedName>
        <fullName evidence="7">Transport permease protein</fullName>
    </submittedName>
</protein>
<dbReference type="Proteomes" id="UP000321523">
    <property type="component" value="Unassembled WGS sequence"/>
</dbReference>
<keyword evidence="4" id="KW-1003">Cell membrane</keyword>
<feature type="transmembrane region" description="Helical" evidence="5">
    <location>
        <begin position="33"/>
        <end position="55"/>
    </location>
</feature>
<evidence type="ECO:0000313" key="8">
    <source>
        <dbReference type="Proteomes" id="UP000321523"/>
    </source>
</evidence>
<dbReference type="PROSITE" id="PS51012">
    <property type="entry name" value="ABC_TM2"/>
    <property type="match status" value="1"/>
</dbReference>
<evidence type="ECO:0000259" key="6">
    <source>
        <dbReference type="PROSITE" id="PS51012"/>
    </source>
</evidence>
<evidence type="ECO:0000256" key="3">
    <source>
        <dbReference type="ARBA" id="ARBA00022448"/>
    </source>
</evidence>
<keyword evidence="5" id="KW-0812">Transmembrane</keyword>
<feature type="transmembrane region" description="Helical" evidence="5">
    <location>
        <begin position="62"/>
        <end position="81"/>
    </location>
</feature>
<feature type="transmembrane region" description="Helical" evidence="5">
    <location>
        <begin position="172"/>
        <end position="191"/>
    </location>
</feature>
<dbReference type="EMBL" id="BJYZ01000006">
    <property type="protein sequence ID" value="GEO37421.1"/>
    <property type="molecule type" value="Genomic_DNA"/>
</dbReference>
<keyword evidence="8" id="KW-1185">Reference proteome</keyword>
<feature type="domain" description="ABC transmembrane type-2" evidence="6">
    <location>
        <begin position="31"/>
        <end position="249"/>
    </location>
</feature>
<feature type="transmembrane region" description="Helical" evidence="5">
    <location>
        <begin position="135"/>
        <end position="166"/>
    </location>
</feature>